<feature type="region of interest" description="Disordered" evidence="1">
    <location>
        <begin position="1"/>
        <end position="34"/>
    </location>
</feature>
<sequence>MAYDEVSESEENTPKSHLPSQIISQQIPPLENEDGGAVPIRIGVQGQLTWDKVHEIMTIGINNLLWKTFHGVKYSKSCIQQKM</sequence>
<organism evidence="2 3">
    <name type="scientific">Romanomermis culicivorax</name>
    <name type="common">Nematode worm</name>
    <dbReference type="NCBI Taxonomy" id="13658"/>
    <lineage>
        <taxon>Eukaryota</taxon>
        <taxon>Metazoa</taxon>
        <taxon>Ecdysozoa</taxon>
        <taxon>Nematoda</taxon>
        <taxon>Enoplea</taxon>
        <taxon>Dorylaimia</taxon>
        <taxon>Mermithida</taxon>
        <taxon>Mermithoidea</taxon>
        <taxon>Mermithidae</taxon>
        <taxon>Romanomermis</taxon>
    </lineage>
</organism>
<protein>
    <submittedName>
        <fullName evidence="3">Uncharacterized protein</fullName>
    </submittedName>
</protein>
<dbReference type="AlphaFoldDB" id="A0A915KHW6"/>
<name>A0A915KHW6_ROMCU</name>
<evidence type="ECO:0000313" key="2">
    <source>
        <dbReference type="Proteomes" id="UP000887565"/>
    </source>
</evidence>
<dbReference type="WBParaSite" id="nRc.2.0.1.t37591-RA">
    <property type="protein sequence ID" value="nRc.2.0.1.t37591-RA"/>
    <property type="gene ID" value="nRc.2.0.1.g37591"/>
</dbReference>
<dbReference type="Proteomes" id="UP000887565">
    <property type="component" value="Unplaced"/>
</dbReference>
<evidence type="ECO:0000313" key="3">
    <source>
        <dbReference type="WBParaSite" id="nRc.2.0.1.t37591-RA"/>
    </source>
</evidence>
<reference evidence="3" key="1">
    <citation type="submission" date="2022-11" db="UniProtKB">
        <authorList>
            <consortium name="WormBaseParasite"/>
        </authorList>
    </citation>
    <scope>IDENTIFICATION</scope>
</reference>
<evidence type="ECO:0000256" key="1">
    <source>
        <dbReference type="SAM" id="MobiDB-lite"/>
    </source>
</evidence>
<proteinExistence type="predicted"/>
<keyword evidence="2" id="KW-1185">Reference proteome</keyword>
<feature type="compositionally biased region" description="Polar residues" evidence="1">
    <location>
        <begin position="18"/>
        <end position="27"/>
    </location>
</feature>
<accession>A0A915KHW6</accession>
<feature type="compositionally biased region" description="Acidic residues" evidence="1">
    <location>
        <begin position="1"/>
        <end position="11"/>
    </location>
</feature>